<keyword evidence="12" id="KW-1185">Reference proteome</keyword>
<feature type="domain" description="MotA/TolQ/ExbB proton channel" evidence="10">
    <location>
        <begin position="82"/>
        <end position="184"/>
    </location>
</feature>
<dbReference type="STRING" id="44576.SAMN05421881_100864"/>
<evidence type="ECO:0000256" key="3">
    <source>
        <dbReference type="ARBA" id="ARBA00022475"/>
    </source>
</evidence>
<dbReference type="OrthoDB" id="4045at2"/>
<evidence type="ECO:0000256" key="9">
    <source>
        <dbReference type="SAM" id="Phobius"/>
    </source>
</evidence>
<feature type="transmembrane region" description="Helical" evidence="9">
    <location>
        <begin position="147"/>
        <end position="169"/>
    </location>
</feature>
<reference evidence="11 12" key="1">
    <citation type="submission" date="2016-10" db="EMBL/GenBank/DDBJ databases">
        <authorList>
            <person name="de Groot N.N."/>
        </authorList>
    </citation>
    <scope>NUCLEOTIDE SEQUENCE [LARGE SCALE GENOMIC DNA]</scope>
    <source>
        <strain evidence="11 12">Nm1</strain>
    </source>
</reference>
<evidence type="ECO:0000313" key="11">
    <source>
        <dbReference type="EMBL" id="SDX79143.1"/>
    </source>
</evidence>
<dbReference type="AlphaFoldDB" id="A0A1H3EK46"/>
<evidence type="ECO:0000313" key="12">
    <source>
        <dbReference type="Proteomes" id="UP000198640"/>
    </source>
</evidence>
<evidence type="ECO:0000256" key="6">
    <source>
        <dbReference type="ARBA" id="ARBA00022989"/>
    </source>
</evidence>
<name>A0A1H3EK46_9PROT</name>
<sequence>MLDIILELEQFIEAGGFVMPPLLIVTMLLWYCLGYRFWILKRRGKFGPRELVRQGLRGVSTRPYDLVEEAAMAGAGLVKCRVRDLRRCLDSEFIRYEIEIMRFSPIINTVVIIAPLLGLLGTVNGMIETFNSLADMALFAQSGGIAGGISQALFTTQLGLVVAVPGLLFKSMLDRKQRRIQAELAQIKDLYCSAIHVK</sequence>
<dbReference type="PANTHER" id="PTHR30625">
    <property type="entry name" value="PROTEIN TOLQ"/>
    <property type="match status" value="1"/>
</dbReference>
<dbReference type="GO" id="GO:0005886">
    <property type="term" value="C:plasma membrane"/>
    <property type="evidence" value="ECO:0007669"/>
    <property type="project" value="UniProtKB-SubCell"/>
</dbReference>
<dbReference type="Pfam" id="PF01618">
    <property type="entry name" value="MotA_ExbB"/>
    <property type="match status" value="1"/>
</dbReference>
<dbReference type="EMBL" id="FNOY01000008">
    <property type="protein sequence ID" value="SDX79143.1"/>
    <property type="molecule type" value="Genomic_DNA"/>
</dbReference>
<comment type="subcellular location">
    <subcellularLocation>
        <location evidence="1">Cell membrane</location>
        <topology evidence="1">Multi-pass membrane protein</topology>
    </subcellularLocation>
    <subcellularLocation>
        <location evidence="8">Membrane</location>
        <topology evidence="8">Multi-pass membrane protein</topology>
    </subcellularLocation>
</comment>
<evidence type="ECO:0000256" key="1">
    <source>
        <dbReference type="ARBA" id="ARBA00004651"/>
    </source>
</evidence>
<feature type="transmembrane region" description="Helical" evidence="9">
    <location>
        <begin position="105"/>
        <end position="127"/>
    </location>
</feature>
<organism evidence="11 12">
    <name type="scientific">Nitrosomonas halophila</name>
    <dbReference type="NCBI Taxonomy" id="44576"/>
    <lineage>
        <taxon>Bacteria</taxon>
        <taxon>Pseudomonadati</taxon>
        <taxon>Pseudomonadota</taxon>
        <taxon>Betaproteobacteria</taxon>
        <taxon>Nitrosomonadales</taxon>
        <taxon>Nitrosomonadaceae</taxon>
        <taxon>Nitrosomonas</taxon>
    </lineage>
</organism>
<keyword evidence="6 9" id="KW-1133">Transmembrane helix</keyword>
<evidence type="ECO:0000256" key="8">
    <source>
        <dbReference type="RuleBase" id="RU004057"/>
    </source>
</evidence>
<dbReference type="GO" id="GO:0017038">
    <property type="term" value="P:protein import"/>
    <property type="evidence" value="ECO:0007669"/>
    <property type="project" value="TreeGrafter"/>
</dbReference>
<dbReference type="InterPro" id="IPR002898">
    <property type="entry name" value="MotA_ExbB_proton_chnl"/>
</dbReference>
<dbReference type="Proteomes" id="UP000198640">
    <property type="component" value="Unassembled WGS sequence"/>
</dbReference>
<keyword evidence="3" id="KW-1003">Cell membrane</keyword>
<evidence type="ECO:0000256" key="7">
    <source>
        <dbReference type="ARBA" id="ARBA00023136"/>
    </source>
</evidence>
<evidence type="ECO:0000259" key="10">
    <source>
        <dbReference type="Pfam" id="PF01618"/>
    </source>
</evidence>
<proteinExistence type="inferred from homology"/>
<feature type="transmembrane region" description="Helical" evidence="9">
    <location>
        <begin position="20"/>
        <end position="39"/>
    </location>
</feature>
<gene>
    <name evidence="11" type="ORF">SAMN05421881_100864</name>
</gene>
<dbReference type="RefSeq" id="WP_090412134.1">
    <property type="nucleotide sequence ID" value="NZ_FNOY01000008.1"/>
</dbReference>
<dbReference type="PANTHER" id="PTHR30625:SF15">
    <property type="entry name" value="BIOPOLYMER TRANSPORT PROTEIN EXBB"/>
    <property type="match status" value="1"/>
</dbReference>
<evidence type="ECO:0000256" key="2">
    <source>
        <dbReference type="ARBA" id="ARBA00022448"/>
    </source>
</evidence>
<accession>A0A1H3EK46</accession>
<evidence type="ECO:0000256" key="4">
    <source>
        <dbReference type="ARBA" id="ARBA00022692"/>
    </source>
</evidence>
<evidence type="ECO:0000256" key="5">
    <source>
        <dbReference type="ARBA" id="ARBA00022927"/>
    </source>
</evidence>
<keyword evidence="5 8" id="KW-0653">Protein transport</keyword>
<dbReference type="InterPro" id="IPR050790">
    <property type="entry name" value="ExbB/TolQ_transport"/>
</dbReference>
<comment type="similarity">
    <text evidence="8">Belongs to the exbB/tolQ family.</text>
</comment>
<keyword evidence="4 9" id="KW-0812">Transmembrane</keyword>
<protein>
    <submittedName>
        <fullName evidence="11">Biopolymer transport protein ExbB</fullName>
    </submittedName>
</protein>
<keyword evidence="2 8" id="KW-0813">Transport</keyword>
<keyword evidence="7 9" id="KW-0472">Membrane</keyword>